<evidence type="ECO:0000256" key="3">
    <source>
        <dbReference type="ARBA" id="ARBA00022989"/>
    </source>
</evidence>
<dbReference type="PANTHER" id="PTHR37422">
    <property type="entry name" value="TEICHURONIC ACID BIOSYNTHESIS PROTEIN TUAE"/>
    <property type="match status" value="1"/>
</dbReference>
<keyword evidence="2 5" id="KW-0812">Transmembrane</keyword>
<dbReference type="PANTHER" id="PTHR37422:SF23">
    <property type="entry name" value="TEICHURONIC ACID BIOSYNTHESIS PROTEIN TUAE"/>
    <property type="match status" value="1"/>
</dbReference>
<accession>A0ABU0HXE7</accession>
<feature type="transmembrane region" description="Helical" evidence="5">
    <location>
        <begin position="111"/>
        <end position="134"/>
    </location>
</feature>
<evidence type="ECO:0000256" key="5">
    <source>
        <dbReference type="SAM" id="Phobius"/>
    </source>
</evidence>
<feature type="transmembrane region" description="Helical" evidence="5">
    <location>
        <begin position="317"/>
        <end position="336"/>
    </location>
</feature>
<evidence type="ECO:0000256" key="1">
    <source>
        <dbReference type="ARBA" id="ARBA00004141"/>
    </source>
</evidence>
<keyword evidence="4 5" id="KW-0472">Membrane</keyword>
<comment type="caution">
    <text evidence="7">The sequence shown here is derived from an EMBL/GenBank/DDBJ whole genome shotgun (WGS) entry which is preliminary data.</text>
</comment>
<feature type="domain" description="O-antigen ligase-related" evidence="6">
    <location>
        <begin position="181"/>
        <end position="329"/>
    </location>
</feature>
<protein>
    <submittedName>
        <fullName evidence="7">O-antigen ligase</fullName>
    </submittedName>
</protein>
<keyword evidence="8" id="KW-1185">Reference proteome</keyword>
<evidence type="ECO:0000313" key="8">
    <source>
        <dbReference type="Proteomes" id="UP001231124"/>
    </source>
</evidence>
<keyword evidence="7" id="KW-0436">Ligase</keyword>
<name>A0ABU0HXE7_9HYPH</name>
<comment type="subcellular location">
    <subcellularLocation>
        <location evidence="1">Membrane</location>
        <topology evidence="1">Multi-pass membrane protein</topology>
    </subcellularLocation>
</comment>
<feature type="transmembrane region" description="Helical" evidence="5">
    <location>
        <begin position="348"/>
        <end position="364"/>
    </location>
</feature>
<organism evidence="7 8">
    <name type="scientific">Methylobacterium aerolatum</name>
    <dbReference type="NCBI Taxonomy" id="418708"/>
    <lineage>
        <taxon>Bacteria</taxon>
        <taxon>Pseudomonadati</taxon>
        <taxon>Pseudomonadota</taxon>
        <taxon>Alphaproteobacteria</taxon>
        <taxon>Hyphomicrobiales</taxon>
        <taxon>Methylobacteriaceae</taxon>
        <taxon>Methylobacterium</taxon>
    </lineage>
</organism>
<evidence type="ECO:0000256" key="4">
    <source>
        <dbReference type="ARBA" id="ARBA00023136"/>
    </source>
</evidence>
<gene>
    <name evidence="7" type="ORF">QO012_001511</name>
</gene>
<evidence type="ECO:0000313" key="7">
    <source>
        <dbReference type="EMBL" id="MDQ0447020.1"/>
    </source>
</evidence>
<dbReference type="EMBL" id="JAUSVP010000003">
    <property type="protein sequence ID" value="MDQ0447020.1"/>
    <property type="molecule type" value="Genomic_DNA"/>
</dbReference>
<dbReference type="Proteomes" id="UP001231124">
    <property type="component" value="Unassembled WGS sequence"/>
</dbReference>
<dbReference type="InterPro" id="IPR007016">
    <property type="entry name" value="O-antigen_ligase-rel_domated"/>
</dbReference>
<evidence type="ECO:0000259" key="6">
    <source>
        <dbReference type="Pfam" id="PF04932"/>
    </source>
</evidence>
<reference evidence="7 8" key="1">
    <citation type="submission" date="2023-07" db="EMBL/GenBank/DDBJ databases">
        <title>Genomic Encyclopedia of Type Strains, Phase IV (KMG-IV): sequencing the most valuable type-strain genomes for metagenomic binning, comparative biology and taxonomic classification.</title>
        <authorList>
            <person name="Goeker M."/>
        </authorList>
    </citation>
    <scope>NUCLEOTIDE SEQUENCE [LARGE SCALE GENOMIC DNA]</scope>
    <source>
        <strain evidence="7 8">DSM 19013</strain>
    </source>
</reference>
<keyword evidence="3 5" id="KW-1133">Transmembrane helix</keyword>
<sequence length="406" mass="41965">MHPAFTIGGAALALMPLAMTLASRSSPAVVGFAALCFLAGCWRVDRAALRALLPPLVSPPGLAALAFLAWSVISLAWSPFPALSLRMLSEFLPTLLAAYCLARLAPGRLPGFAPTLGAVAVVLSAAYVAVDLAADMPVERFLGSRVAAFVFNRSVMTLDLVAGPLAFVLWRGRQRVAAVATLAFTMLGVLRSISGAAMMGLAAGLGMAGLARLLPRRAGIGLAGLGLGLAVALAPVEGDLLARVMPDAMHAQLTQSSSRARVAIARSFGAAVAADPWRGAGFGTSGRFAETPAAARIPGEMRVLLGVGHPHNSFLQVWAELGLPGAFLAALVLMLMLDRLARLPRPDLAVALGLVATSAAIAFVEHNAWAAWWTAGLGAAISWAREAARQRVEDAATRSFAMGGQA</sequence>
<proteinExistence type="predicted"/>
<feature type="transmembrane region" description="Helical" evidence="5">
    <location>
        <begin position="146"/>
        <end position="170"/>
    </location>
</feature>
<dbReference type="GO" id="GO:0016874">
    <property type="term" value="F:ligase activity"/>
    <property type="evidence" value="ECO:0007669"/>
    <property type="project" value="UniProtKB-KW"/>
</dbReference>
<dbReference type="RefSeq" id="WP_238206731.1">
    <property type="nucleotide sequence ID" value="NZ_BPQE01000028.1"/>
</dbReference>
<dbReference type="InterPro" id="IPR051533">
    <property type="entry name" value="WaaL-like"/>
</dbReference>
<feature type="transmembrane region" description="Helical" evidence="5">
    <location>
        <begin position="176"/>
        <end position="206"/>
    </location>
</feature>
<feature type="transmembrane region" description="Helical" evidence="5">
    <location>
        <begin position="57"/>
        <end position="80"/>
    </location>
</feature>
<evidence type="ECO:0000256" key="2">
    <source>
        <dbReference type="ARBA" id="ARBA00022692"/>
    </source>
</evidence>
<feature type="transmembrane region" description="Helical" evidence="5">
    <location>
        <begin position="218"/>
        <end position="236"/>
    </location>
</feature>
<dbReference type="Pfam" id="PF04932">
    <property type="entry name" value="Wzy_C"/>
    <property type="match status" value="1"/>
</dbReference>